<dbReference type="EMBL" id="KN818244">
    <property type="protein sequence ID" value="KIL65091.1"/>
    <property type="molecule type" value="Genomic_DNA"/>
</dbReference>
<accession>A0A0C2X727</accession>
<dbReference type="Proteomes" id="UP000054549">
    <property type="component" value="Unassembled WGS sequence"/>
</dbReference>
<evidence type="ECO:0000256" key="1">
    <source>
        <dbReference type="SAM" id="MobiDB-lite"/>
    </source>
</evidence>
<evidence type="ECO:0000313" key="2">
    <source>
        <dbReference type="EMBL" id="KIL65091.1"/>
    </source>
</evidence>
<dbReference type="AlphaFoldDB" id="A0A0C2X727"/>
<evidence type="ECO:0000313" key="3">
    <source>
        <dbReference type="Proteomes" id="UP000054549"/>
    </source>
</evidence>
<dbReference type="HOGENOM" id="CLU_2811834_0_0_1"/>
<dbReference type="InParanoid" id="A0A0C2X727"/>
<protein>
    <submittedName>
        <fullName evidence="2">Uncharacterized protein</fullName>
    </submittedName>
</protein>
<name>A0A0C2X727_AMAMK</name>
<organism evidence="2 3">
    <name type="scientific">Amanita muscaria (strain Koide BX008)</name>
    <dbReference type="NCBI Taxonomy" id="946122"/>
    <lineage>
        <taxon>Eukaryota</taxon>
        <taxon>Fungi</taxon>
        <taxon>Dikarya</taxon>
        <taxon>Basidiomycota</taxon>
        <taxon>Agaricomycotina</taxon>
        <taxon>Agaricomycetes</taxon>
        <taxon>Agaricomycetidae</taxon>
        <taxon>Agaricales</taxon>
        <taxon>Pluteineae</taxon>
        <taxon>Amanitaceae</taxon>
        <taxon>Amanita</taxon>
    </lineage>
</organism>
<feature type="compositionally biased region" description="Polar residues" evidence="1">
    <location>
        <begin position="1"/>
        <end position="11"/>
    </location>
</feature>
<sequence length="67" mass="7373">MASRQEGSLNDSEQRKSRYARVLQKGAPESEHCCASQPNLRVVAYVNDFFATTVVRDSNGGDITTLP</sequence>
<gene>
    <name evidence="2" type="ORF">M378DRAFT_162337</name>
</gene>
<proteinExistence type="predicted"/>
<reference evidence="2 3" key="1">
    <citation type="submission" date="2014-04" db="EMBL/GenBank/DDBJ databases">
        <title>Evolutionary Origins and Diversification of the Mycorrhizal Mutualists.</title>
        <authorList>
            <consortium name="DOE Joint Genome Institute"/>
            <consortium name="Mycorrhizal Genomics Consortium"/>
            <person name="Kohler A."/>
            <person name="Kuo A."/>
            <person name="Nagy L.G."/>
            <person name="Floudas D."/>
            <person name="Copeland A."/>
            <person name="Barry K.W."/>
            <person name="Cichocki N."/>
            <person name="Veneault-Fourrey C."/>
            <person name="LaButti K."/>
            <person name="Lindquist E.A."/>
            <person name="Lipzen A."/>
            <person name="Lundell T."/>
            <person name="Morin E."/>
            <person name="Murat C."/>
            <person name="Riley R."/>
            <person name="Ohm R."/>
            <person name="Sun H."/>
            <person name="Tunlid A."/>
            <person name="Henrissat B."/>
            <person name="Grigoriev I.V."/>
            <person name="Hibbett D.S."/>
            <person name="Martin F."/>
        </authorList>
    </citation>
    <scope>NUCLEOTIDE SEQUENCE [LARGE SCALE GENOMIC DNA]</scope>
    <source>
        <strain evidence="2 3">Koide BX008</strain>
    </source>
</reference>
<keyword evidence="3" id="KW-1185">Reference proteome</keyword>
<feature type="region of interest" description="Disordered" evidence="1">
    <location>
        <begin position="1"/>
        <end position="32"/>
    </location>
</feature>